<dbReference type="InterPro" id="IPR012296">
    <property type="entry name" value="Nuclease_put_TT1808"/>
</dbReference>
<dbReference type="GO" id="GO:0004519">
    <property type="term" value="F:endonuclease activity"/>
    <property type="evidence" value="ECO:0007669"/>
    <property type="project" value="UniProtKB-KW"/>
</dbReference>
<keyword evidence="2" id="KW-0540">Nuclease</keyword>
<dbReference type="InterPro" id="IPR011335">
    <property type="entry name" value="Restrct_endonuc-II-like"/>
</dbReference>
<keyword evidence="2" id="KW-0378">Hydrolase</keyword>
<protein>
    <submittedName>
        <fullName evidence="2">Uma2 family endonuclease</fullName>
    </submittedName>
</protein>
<reference evidence="3" key="1">
    <citation type="journal article" date="2019" name="Int. J. Syst. Evol. Microbiol.">
        <title>The Global Catalogue of Microorganisms (GCM) 10K type strain sequencing project: providing services to taxonomists for standard genome sequencing and annotation.</title>
        <authorList>
            <consortium name="The Broad Institute Genomics Platform"/>
            <consortium name="The Broad Institute Genome Sequencing Center for Infectious Disease"/>
            <person name="Wu L."/>
            <person name="Ma J."/>
        </authorList>
    </citation>
    <scope>NUCLEOTIDE SEQUENCE [LARGE SCALE GENOMIC DNA]</scope>
    <source>
        <strain evidence="3">CGMCC 4.7643</strain>
    </source>
</reference>
<evidence type="ECO:0000313" key="2">
    <source>
        <dbReference type="EMBL" id="MFD2462571.1"/>
    </source>
</evidence>
<dbReference type="RefSeq" id="WP_345403610.1">
    <property type="nucleotide sequence ID" value="NZ_BAABHG010000015.1"/>
</dbReference>
<organism evidence="2 3">
    <name type="scientific">Amycolatopsis samaneae</name>
    <dbReference type="NCBI Taxonomy" id="664691"/>
    <lineage>
        <taxon>Bacteria</taxon>
        <taxon>Bacillati</taxon>
        <taxon>Actinomycetota</taxon>
        <taxon>Actinomycetes</taxon>
        <taxon>Pseudonocardiales</taxon>
        <taxon>Pseudonocardiaceae</taxon>
        <taxon>Amycolatopsis</taxon>
    </lineage>
</organism>
<feature type="domain" description="Putative restriction endonuclease" evidence="1">
    <location>
        <begin position="21"/>
        <end position="182"/>
    </location>
</feature>
<evidence type="ECO:0000313" key="3">
    <source>
        <dbReference type="Proteomes" id="UP001597419"/>
    </source>
</evidence>
<dbReference type="PANTHER" id="PTHR35400">
    <property type="entry name" value="SLR1083 PROTEIN"/>
    <property type="match status" value="1"/>
</dbReference>
<keyword evidence="3" id="KW-1185">Reference proteome</keyword>
<proteinExistence type="predicted"/>
<name>A0ABW5GNY3_9PSEU</name>
<dbReference type="Proteomes" id="UP001597419">
    <property type="component" value="Unassembled WGS sequence"/>
</dbReference>
<dbReference type="Pfam" id="PF05685">
    <property type="entry name" value="Uma2"/>
    <property type="match status" value="1"/>
</dbReference>
<dbReference type="CDD" id="cd06260">
    <property type="entry name" value="DUF820-like"/>
    <property type="match status" value="1"/>
</dbReference>
<evidence type="ECO:0000259" key="1">
    <source>
        <dbReference type="Pfam" id="PF05685"/>
    </source>
</evidence>
<dbReference type="EMBL" id="JBHUKU010000017">
    <property type="protein sequence ID" value="MFD2462571.1"/>
    <property type="molecule type" value="Genomic_DNA"/>
</dbReference>
<dbReference type="InterPro" id="IPR008538">
    <property type="entry name" value="Uma2"/>
</dbReference>
<comment type="caution">
    <text evidence="2">The sequence shown here is derived from an EMBL/GenBank/DDBJ whole genome shotgun (WGS) entry which is preliminary data.</text>
</comment>
<dbReference type="SUPFAM" id="SSF52980">
    <property type="entry name" value="Restriction endonuclease-like"/>
    <property type="match status" value="1"/>
</dbReference>
<dbReference type="Gene3D" id="3.90.1570.10">
    <property type="entry name" value="tt1808, chain A"/>
    <property type="match status" value="1"/>
</dbReference>
<sequence>MAVSIDRGREMAGTDNSWTLDDVLALPEDQTTGQRVELVDGALLVSPWPRVGHQRMLSTLQRQLHPVVPSVLEMLPGVNIVLGHRGDRLVVPDLVISRDPGFEGVYLTEDQVFLVCEIESRSTKLKDRTLKRALYAEGRIPYYLLVDPVEEPPAATLFALSGEDYEPIAKSEGGRLELSRPFVASIDLA</sequence>
<dbReference type="PANTHER" id="PTHR35400:SF3">
    <property type="entry name" value="SLL1072 PROTEIN"/>
    <property type="match status" value="1"/>
</dbReference>
<accession>A0ABW5GNY3</accession>
<gene>
    <name evidence="2" type="ORF">ACFSYJ_28445</name>
</gene>
<keyword evidence="2" id="KW-0255">Endonuclease</keyword>